<keyword evidence="3" id="KW-1185">Reference proteome</keyword>
<keyword evidence="1" id="KW-0812">Transmembrane</keyword>
<dbReference type="RefSeq" id="WP_034806088.1">
    <property type="nucleotide sequence ID" value="NZ_AWSA01000023.1"/>
</dbReference>
<dbReference type="OrthoDB" id="4870456at2"/>
<comment type="caution">
    <text evidence="2">The sequence shown here is derived from an EMBL/GenBank/DDBJ whole genome shotgun (WGS) entry which is preliminary data.</text>
</comment>
<feature type="transmembrane region" description="Helical" evidence="1">
    <location>
        <begin position="12"/>
        <end position="34"/>
    </location>
</feature>
<organism evidence="2 3">
    <name type="scientific">Intrasporangium oryzae NRRL B-24470</name>
    <dbReference type="NCBI Taxonomy" id="1386089"/>
    <lineage>
        <taxon>Bacteria</taxon>
        <taxon>Bacillati</taxon>
        <taxon>Actinomycetota</taxon>
        <taxon>Actinomycetes</taxon>
        <taxon>Micrococcales</taxon>
        <taxon>Intrasporangiaceae</taxon>
        <taxon>Intrasporangium</taxon>
    </lineage>
</organism>
<keyword evidence="1" id="KW-1133">Transmembrane helix</keyword>
<gene>
    <name evidence="2" type="ORF">N865_08690</name>
</gene>
<proteinExistence type="predicted"/>
<name>W9GC10_9MICO</name>
<dbReference type="EMBL" id="AWSA01000023">
    <property type="protein sequence ID" value="EWT01394.1"/>
    <property type="molecule type" value="Genomic_DNA"/>
</dbReference>
<feature type="transmembrane region" description="Helical" evidence="1">
    <location>
        <begin position="54"/>
        <end position="77"/>
    </location>
</feature>
<dbReference type="Proteomes" id="UP000019489">
    <property type="component" value="Unassembled WGS sequence"/>
</dbReference>
<protein>
    <submittedName>
        <fullName evidence="2">Uncharacterized protein</fullName>
    </submittedName>
</protein>
<dbReference type="PATRIC" id="fig|1386089.3.peg.2410"/>
<evidence type="ECO:0000313" key="2">
    <source>
        <dbReference type="EMBL" id="EWT01394.1"/>
    </source>
</evidence>
<evidence type="ECO:0000313" key="3">
    <source>
        <dbReference type="Proteomes" id="UP000019489"/>
    </source>
</evidence>
<dbReference type="eggNOG" id="ENOG50334KB">
    <property type="taxonomic scope" value="Bacteria"/>
</dbReference>
<accession>W9GC10</accession>
<sequence length="154" mass="16526">MSINQHLNPRAWPVRIVLGVVVVALLALGAHTVWSDRSDAARAVPQSTAMESALGIRFSRVAVVGDGGLVTLFYVVLDAEKANTFQSDLKHPPVLTSEARDGSTRRVSIMRPGHGLRPGSTAYLVYENTAGALRPNELVTISYGGMTLQHVPVL</sequence>
<keyword evidence="1" id="KW-0472">Membrane</keyword>
<dbReference type="AlphaFoldDB" id="W9GC10"/>
<evidence type="ECO:0000256" key="1">
    <source>
        <dbReference type="SAM" id="Phobius"/>
    </source>
</evidence>
<dbReference type="STRING" id="1386089.N865_08690"/>
<reference evidence="2 3" key="1">
    <citation type="submission" date="2013-08" db="EMBL/GenBank/DDBJ databases">
        <title>Intrasporangium oryzae NRRL B-24470.</title>
        <authorList>
            <person name="Liu H."/>
            <person name="Wang G."/>
        </authorList>
    </citation>
    <scope>NUCLEOTIDE SEQUENCE [LARGE SCALE GENOMIC DNA]</scope>
    <source>
        <strain evidence="2 3">NRRL B-24470</strain>
    </source>
</reference>